<protein>
    <submittedName>
        <fullName evidence="2">Uncharacterized protein</fullName>
    </submittedName>
</protein>
<evidence type="ECO:0000313" key="3">
    <source>
        <dbReference type="Proteomes" id="UP000190065"/>
    </source>
</evidence>
<accession>A0A1T4PUU0</accession>
<dbReference type="STRING" id="28136.SAMN02745202_01543"/>
<feature type="signal peptide" evidence="1">
    <location>
        <begin position="1"/>
        <end position="31"/>
    </location>
</feature>
<evidence type="ECO:0000313" key="2">
    <source>
        <dbReference type="EMBL" id="SJZ94708.1"/>
    </source>
</evidence>
<gene>
    <name evidence="2" type="ORF">SAMN02745202_01543</name>
</gene>
<keyword evidence="1" id="KW-0732">Signal</keyword>
<dbReference type="AlphaFoldDB" id="A0A1T4PUU0"/>
<organism evidence="2 3">
    <name type="scientific">Segatella oulorum</name>
    <dbReference type="NCBI Taxonomy" id="28136"/>
    <lineage>
        <taxon>Bacteria</taxon>
        <taxon>Pseudomonadati</taxon>
        <taxon>Bacteroidota</taxon>
        <taxon>Bacteroidia</taxon>
        <taxon>Bacteroidales</taxon>
        <taxon>Prevotellaceae</taxon>
        <taxon>Segatella</taxon>
    </lineage>
</organism>
<evidence type="ECO:0000256" key="1">
    <source>
        <dbReference type="SAM" id="SignalP"/>
    </source>
</evidence>
<sequence length="273" mass="30395">MAAFANFAHMKRMKQLYITWMALTCALPSLAQMHIHEGPLHSFDAPRKGWVLPGDTVFTDTAQYVYQGQPQQIAFTADASDAVPTPPLYTSRFNNYGWGLHEGLNVSAGLSAFATFGKHVPHRGGFSQNLNATYLAPLSKNRKLWLAAGGMLRNTNWGSDNYREALLYAALGYRFNDHWEAWIYGQKSIANSGSGVFASPYGFYPGLGYGFYPGLYSSFYGGGLGFPGADMVGTAVKYSVNPHFSFQLNVETAWYRRPTFQYFDQYNYPAPSN</sequence>
<feature type="chain" id="PRO_5012820689" evidence="1">
    <location>
        <begin position="32"/>
        <end position="273"/>
    </location>
</feature>
<name>A0A1T4PUU0_9BACT</name>
<dbReference type="EMBL" id="FUXK01000017">
    <property type="protein sequence ID" value="SJZ94708.1"/>
    <property type="molecule type" value="Genomic_DNA"/>
</dbReference>
<dbReference type="Proteomes" id="UP000190065">
    <property type="component" value="Unassembled WGS sequence"/>
</dbReference>
<reference evidence="2 3" key="1">
    <citation type="submission" date="2017-02" db="EMBL/GenBank/DDBJ databases">
        <authorList>
            <person name="Peterson S.W."/>
        </authorList>
    </citation>
    <scope>NUCLEOTIDE SEQUENCE [LARGE SCALE GENOMIC DNA]</scope>
    <source>
        <strain evidence="2 3">ATCC 43324</strain>
    </source>
</reference>
<proteinExistence type="predicted"/>